<organism evidence="3">
    <name type="scientific">Siphoviridae sp. ctqpo8</name>
    <dbReference type="NCBI Taxonomy" id="2826469"/>
    <lineage>
        <taxon>Viruses</taxon>
        <taxon>Duplodnaviria</taxon>
        <taxon>Heunggongvirae</taxon>
        <taxon>Uroviricota</taxon>
        <taxon>Caudoviricetes</taxon>
    </lineage>
</organism>
<protein>
    <recommendedName>
        <fullName evidence="4">ApeA N-terminal domain-containing protein</fullName>
    </recommendedName>
</protein>
<reference evidence="3" key="1">
    <citation type="journal article" date="2021" name="Proc. Natl. Acad. Sci. U.S.A.">
        <title>A Catalog of Tens of Thousands of Viruses from Human Metagenomes Reveals Hidden Associations with Chronic Diseases.</title>
        <authorList>
            <person name="Tisza M.J."/>
            <person name="Buck C.B."/>
        </authorList>
    </citation>
    <scope>NUCLEOTIDE SEQUENCE</scope>
    <source>
        <strain evidence="3">Ctqpo8</strain>
    </source>
</reference>
<evidence type="ECO:0000259" key="1">
    <source>
        <dbReference type="Pfam" id="PF18739"/>
    </source>
</evidence>
<evidence type="ECO:0008006" key="4">
    <source>
        <dbReference type="Google" id="ProtNLM"/>
    </source>
</evidence>
<feature type="domain" description="Apea-like HEPN" evidence="1">
    <location>
        <begin position="308"/>
        <end position="411"/>
    </location>
</feature>
<dbReference type="InterPro" id="IPR041223">
    <property type="entry name" value="ApeA_NTD"/>
</dbReference>
<feature type="domain" description="ApeA N-terminal" evidence="2">
    <location>
        <begin position="11"/>
        <end position="240"/>
    </location>
</feature>
<sequence>MNSKQYIPNVFHGKWRFPEKDEFKRQFCEYQECMGTLYYDENKPIKLEIYHAPTQGIIANMYFQYDVIWGRDANGYEFTLFNVSIDNPMQEDCVADFSKMEFNVDYVILGRHVQSMDEPIFDICTVKFPYLKNWAFQDNREEERNGKLISCTLDLRKGDPFLETEIEDGIKIALVPYSEYIPARYDTTVAQNTYLRVSANKPIPTNRLMQLVFEFSQFLSIALFSNQSPCKIELRIRQEPRRWAFLLYEMEPSTTPYKVPLVKYDRLADKVPLMLFAWHANFEQLSPICNYLIRSLQHNRFFDAPDFLIIAQALDGYYKRFVNKKDGKDIKKYQLQIERLLEQFKGVYMLQECRIDAEELTQSRHKYSHLIPDDDKMVSKAVAGDDLYDLTQKCIVLLTCCILDNIGLTTDEINICFKDSAIQQIVRDLPPTFD</sequence>
<evidence type="ECO:0000259" key="2">
    <source>
        <dbReference type="Pfam" id="PF18862"/>
    </source>
</evidence>
<dbReference type="Pfam" id="PF18739">
    <property type="entry name" value="HEPN_Apea"/>
    <property type="match status" value="1"/>
</dbReference>
<evidence type="ECO:0000313" key="3">
    <source>
        <dbReference type="EMBL" id="DAD76526.1"/>
    </source>
</evidence>
<dbReference type="Pfam" id="PF18862">
    <property type="entry name" value="ApeA_NTD1"/>
    <property type="match status" value="1"/>
</dbReference>
<proteinExistence type="predicted"/>
<dbReference type="EMBL" id="BK014804">
    <property type="protein sequence ID" value="DAD76526.1"/>
    <property type="molecule type" value="Genomic_DNA"/>
</dbReference>
<accession>A0A8S5M2W3</accession>
<name>A0A8S5M2W3_9CAUD</name>
<dbReference type="InterPro" id="IPR041229">
    <property type="entry name" value="HEPN_Apea"/>
</dbReference>